<comment type="caution">
    <text evidence="3">The sequence shown here is derived from an EMBL/GenBank/DDBJ whole genome shotgun (WGS) entry which is preliminary data.</text>
</comment>
<dbReference type="InterPro" id="IPR002156">
    <property type="entry name" value="RNaseH_domain"/>
</dbReference>
<evidence type="ECO:0000313" key="3">
    <source>
        <dbReference type="EMBL" id="KAE8698768.1"/>
    </source>
</evidence>
<feature type="domain" description="RNase H type-1" evidence="2">
    <location>
        <begin position="20"/>
        <end position="96"/>
    </location>
</feature>
<gene>
    <name evidence="3" type="ORF">F3Y22_tig00110597pilonHSYRG00808</name>
</gene>
<protein>
    <recommendedName>
        <fullName evidence="5">LysM domain-containing protein</fullName>
    </recommendedName>
</protein>
<name>A0A6A3A3K0_HIBSY</name>
<keyword evidence="4" id="KW-1185">Reference proteome</keyword>
<dbReference type="GO" id="GO:0003676">
    <property type="term" value="F:nucleic acid binding"/>
    <property type="evidence" value="ECO:0007669"/>
    <property type="project" value="InterPro"/>
</dbReference>
<reference evidence="3" key="1">
    <citation type="submission" date="2019-09" db="EMBL/GenBank/DDBJ databases">
        <title>Draft genome information of white flower Hibiscus syriacus.</title>
        <authorList>
            <person name="Kim Y.-M."/>
        </authorList>
    </citation>
    <scope>NUCLEOTIDE SEQUENCE [LARGE SCALE GENOMIC DNA]</scope>
    <source>
        <strain evidence="3">YM2019G1</strain>
    </source>
</reference>
<dbReference type="Pfam" id="PF01476">
    <property type="entry name" value="LysM"/>
    <property type="match status" value="1"/>
</dbReference>
<organism evidence="3 4">
    <name type="scientific">Hibiscus syriacus</name>
    <name type="common">Rose of Sharon</name>
    <dbReference type="NCBI Taxonomy" id="106335"/>
    <lineage>
        <taxon>Eukaryota</taxon>
        <taxon>Viridiplantae</taxon>
        <taxon>Streptophyta</taxon>
        <taxon>Embryophyta</taxon>
        <taxon>Tracheophyta</taxon>
        <taxon>Spermatophyta</taxon>
        <taxon>Magnoliopsida</taxon>
        <taxon>eudicotyledons</taxon>
        <taxon>Gunneridae</taxon>
        <taxon>Pentapetalae</taxon>
        <taxon>rosids</taxon>
        <taxon>malvids</taxon>
        <taxon>Malvales</taxon>
        <taxon>Malvaceae</taxon>
        <taxon>Malvoideae</taxon>
        <taxon>Hibiscus</taxon>
    </lineage>
</organism>
<proteinExistence type="predicted"/>
<dbReference type="Pfam" id="PF13456">
    <property type="entry name" value="RVT_3"/>
    <property type="match status" value="1"/>
</dbReference>
<accession>A0A6A3A3K0</accession>
<evidence type="ECO:0000259" key="1">
    <source>
        <dbReference type="Pfam" id="PF01476"/>
    </source>
</evidence>
<evidence type="ECO:0000313" key="4">
    <source>
        <dbReference type="Proteomes" id="UP000436088"/>
    </source>
</evidence>
<dbReference type="InterPro" id="IPR018392">
    <property type="entry name" value="LysM"/>
</dbReference>
<feature type="domain" description="LysM" evidence="1">
    <location>
        <begin position="223"/>
        <end position="260"/>
    </location>
</feature>
<dbReference type="CDD" id="cd06222">
    <property type="entry name" value="RNase_H_like"/>
    <property type="match status" value="1"/>
</dbReference>
<dbReference type="Proteomes" id="UP000436088">
    <property type="component" value="Unassembled WGS sequence"/>
</dbReference>
<dbReference type="EMBL" id="VEPZ02001044">
    <property type="protein sequence ID" value="KAE8698768.1"/>
    <property type="molecule type" value="Genomic_DNA"/>
</dbReference>
<dbReference type="InterPro" id="IPR036779">
    <property type="entry name" value="LysM_dom_sf"/>
</dbReference>
<dbReference type="AlphaFoldDB" id="A0A6A3A3K0"/>
<dbReference type="InterPro" id="IPR044730">
    <property type="entry name" value="RNase_H-like_dom_plant"/>
</dbReference>
<sequence length="332" mass="37830">MKLRLYGYIKNLRPRFQDVSKLRTLLLVLQVAWTHGFELLQVYSDCLEATNLVQNAEVTPSSLPLVRSIQHLRDRCWVTAIAWTPRESNMLANGLAEPPHPPSFTTRLFGSPPPELISIVHRDAFGPLIVGCFLNGPLHSSTLQMQLPKFMPCPCRVNHRQQHQPRRHLKAFQRDELTEPPWSQQLASLHSWQLLCTRTTSHQGPHQLRLLHRTGTSTGGPTYTVQPGDGLFHIAAEVFSRLVLFREIAVANNILDPNLIELRRRRRAESGALRSRGEAEQYFGGIVREFGADEQTLGRINEITAQNELRAEQPIDVPLRCMAISFYTFNNR</sequence>
<dbReference type="Gene3D" id="3.10.350.10">
    <property type="entry name" value="LysM domain"/>
    <property type="match status" value="1"/>
</dbReference>
<evidence type="ECO:0000259" key="2">
    <source>
        <dbReference type="Pfam" id="PF13456"/>
    </source>
</evidence>
<dbReference type="GO" id="GO:0004523">
    <property type="term" value="F:RNA-DNA hybrid ribonuclease activity"/>
    <property type="evidence" value="ECO:0007669"/>
    <property type="project" value="InterPro"/>
</dbReference>
<evidence type="ECO:0008006" key="5">
    <source>
        <dbReference type="Google" id="ProtNLM"/>
    </source>
</evidence>
<dbReference type="CDD" id="cd00118">
    <property type="entry name" value="LysM"/>
    <property type="match status" value="1"/>
</dbReference>